<feature type="transmembrane region" description="Helical" evidence="1">
    <location>
        <begin position="307"/>
        <end position="328"/>
    </location>
</feature>
<dbReference type="EMBL" id="VMNK01000006">
    <property type="protein sequence ID" value="TVO57489.1"/>
    <property type="molecule type" value="Genomic_DNA"/>
</dbReference>
<proteinExistence type="predicted"/>
<dbReference type="Proteomes" id="UP000319502">
    <property type="component" value="Unassembled WGS sequence"/>
</dbReference>
<organism evidence="2 3">
    <name type="scientific">Denitromonas halophila</name>
    <dbReference type="NCBI Taxonomy" id="1629404"/>
    <lineage>
        <taxon>Bacteria</taxon>
        <taxon>Pseudomonadati</taxon>
        <taxon>Pseudomonadota</taxon>
        <taxon>Betaproteobacteria</taxon>
        <taxon>Rhodocyclales</taxon>
        <taxon>Zoogloeaceae</taxon>
        <taxon>Denitromonas</taxon>
    </lineage>
</organism>
<protein>
    <submittedName>
        <fullName evidence="2">Uncharacterized protein</fullName>
    </submittedName>
</protein>
<keyword evidence="1" id="KW-1133">Transmembrane helix</keyword>
<dbReference type="AlphaFoldDB" id="A0A557QX72"/>
<keyword evidence="3" id="KW-1185">Reference proteome</keyword>
<dbReference type="RefSeq" id="WP_144308964.1">
    <property type="nucleotide sequence ID" value="NZ_VMNK01000006.1"/>
</dbReference>
<sequence>MPVRHLLYLDANALHSFRWQHGSVVPTGRYTADDEGIKAFAEAVRRAGSGLYTLLVDVVEEGFHADTLPSVRGPDRTAMLERKRSQAFFGTPFSGALSRGIDRNGRRRDERFLFVALTRPAVVEPWLQVLRVVNAPLTGIHSVALVIDSLIQRLAAPAERCLLVTYAPGGMRQTFVDQGHLRFSRLAPNLNAITPDTAARCAGEILKTHSYLISQRMLPRNGQLPVYILSDAADHAHLAPILNTSDERIYHRADIAELSRKIGLNAPVSGSDATPLMLHWIARESGLLQLAPANERRFFRVWQARQAIVGAGVALFAAALLFAGKLWFDTESIKASTEQLRSDAASTQHNLSQLQAALPTLPAPLDDLRDAFHALDAFQAGKASPRPWLNHLSAALDATPELALQSIQWQSDAGDTPSKGTAKLSLPPQMAVDRRVMVDTAEQFLADLARRPGMAARVTRMPVELQSDRAFRSSTDPAGQPQAPTLEVSFALGAGQ</sequence>
<gene>
    <name evidence="2" type="ORF">FHP91_07375</name>
</gene>
<keyword evidence="1" id="KW-0472">Membrane</keyword>
<dbReference type="OrthoDB" id="8526168at2"/>
<name>A0A557QX72_9RHOO</name>
<comment type="caution">
    <text evidence="2">The sequence shown here is derived from an EMBL/GenBank/DDBJ whole genome shotgun (WGS) entry which is preliminary data.</text>
</comment>
<keyword evidence="1" id="KW-0812">Transmembrane</keyword>
<accession>A0A557QX72</accession>
<evidence type="ECO:0000256" key="1">
    <source>
        <dbReference type="SAM" id="Phobius"/>
    </source>
</evidence>
<evidence type="ECO:0000313" key="3">
    <source>
        <dbReference type="Proteomes" id="UP000319502"/>
    </source>
</evidence>
<reference evidence="2 3" key="1">
    <citation type="submission" date="2019-07" db="EMBL/GenBank/DDBJ databases">
        <title>The pathways for chlorine oxyanion respiration interact through the shared metabolite chlorate.</title>
        <authorList>
            <person name="Barnum T.P."/>
            <person name="Cheng Y."/>
            <person name="Hill K.A."/>
            <person name="Lucas L.N."/>
            <person name="Carlson H.K."/>
            <person name="Coates J.D."/>
        </authorList>
    </citation>
    <scope>NUCLEOTIDE SEQUENCE [LARGE SCALE GENOMIC DNA]</scope>
    <source>
        <strain evidence="2 3">SFB-3</strain>
    </source>
</reference>
<evidence type="ECO:0000313" key="2">
    <source>
        <dbReference type="EMBL" id="TVO57489.1"/>
    </source>
</evidence>